<keyword evidence="3" id="KW-1185">Reference proteome</keyword>
<feature type="transmembrane region" description="Helical" evidence="2">
    <location>
        <begin position="130"/>
        <end position="151"/>
    </location>
</feature>
<name>A0A8B8CYL5_CRAVI</name>
<feature type="region of interest" description="Disordered" evidence="1">
    <location>
        <begin position="16"/>
        <end position="85"/>
    </location>
</feature>
<organism evidence="3 4">
    <name type="scientific">Crassostrea virginica</name>
    <name type="common">Eastern oyster</name>
    <dbReference type="NCBI Taxonomy" id="6565"/>
    <lineage>
        <taxon>Eukaryota</taxon>
        <taxon>Metazoa</taxon>
        <taxon>Spiralia</taxon>
        <taxon>Lophotrochozoa</taxon>
        <taxon>Mollusca</taxon>
        <taxon>Bivalvia</taxon>
        <taxon>Autobranchia</taxon>
        <taxon>Pteriomorphia</taxon>
        <taxon>Ostreida</taxon>
        <taxon>Ostreoidea</taxon>
        <taxon>Ostreidae</taxon>
        <taxon>Crassostrea</taxon>
    </lineage>
</organism>
<dbReference type="RefSeq" id="XP_022320690.1">
    <property type="nucleotide sequence ID" value="XM_022464982.1"/>
</dbReference>
<proteinExistence type="predicted"/>
<evidence type="ECO:0000313" key="4">
    <source>
        <dbReference type="RefSeq" id="XP_022320690.1"/>
    </source>
</evidence>
<evidence type="ECO:0000256" key="2">
    <source>
        <dbReference type="SAM" id="Phobius"/>
    </source>
</evidence>
<keyword evidence="2" id="KW-0812">Transmembrane</keyword>
<evidence type="ECO:0000256" key="1">
    <source>
        <dbReference type="SAM" id="MobiDB-lite"/>
    </source>
</evidence>
<keyword evidence="2" id="KW-1133">Transmembrane helix</keyword>
<evidence type="ECO:0000313" key="3">
    <source>
        <dbReference type="Proteomes" id="UP000694844"/>
    </source>
</evidence>
<gene>
    <name evidence="4" type="primary">LOC111122945</name>
</gene>
<dbReference type="GeneID" id="111122945"/>
<reference evidence="4" key="1">
    <citation type="submission" date="2025-08" db="UniProtKB">
        <authorList>
            <consortium name="RefSeq"/>
        </authorList>
    </citation>
    <scope>IDENTIFICATION</scope>
    <source>
        <tissue evidence="4">Whole sample</tissue>
    </source>
</reference>
<feature type="compositionally biased region" description="Polar residues" evidence="1">
    <location>
        <begin position="30"/>
        <end position="43"/>
    </location>
</feature>
<keyword evidence="2" id="KW-0472">Membrane</keyword>
<dbReference type="KEGG" id="cvn:111122945"/>
<dbReference type="AlphaFoldDB" id="A0A8B8CYL5"/>
<protein>
    <submittedName>
        <fullName evidence="4">Uncharacterized protein LOC111122945</fullName>
    </submittedName>
</protein>
<dbReference type="Proteomes" id="UP000694844">
    <property type="component" value="Chromosome 3"/>
</dbReference>
<sequence length="154" mass="16486">MSFGTHTTYHVMAINVESKHPSPEGAIPGTQRSSTENNGTAQEASGRATMEEDFVTKLLRNSGNPGPEQGNYKTASGNPPPPLPYHALRVPEVSGLWDSNADLTVTYDTAATKGAQPRWLEDTEYAVISYSIYGCILLVLACVVTALLVVFGNS</sequence>
<accession>A0A8B8CYL5</accession>